<name>A0A822YKI6_NELNU</name>
<organism evidence="1 2">
    <name type="scientific">Nelumbo nucifera</name>
    <name type="common">Sacred lotus</name>
    <dbReference type="NCBI Taxonomy" id="4432"/>
    <lineage>
        <taxon>Eukaryota</taxon>
        <taxon>Viridiplantae</taxon>
        <taxon>Streptophyta</taxon>
        <taxon>Embryophyta</taxon>
        <taxon>Tracheophyta</taxon>
        <taxon>Spermatophyta</taxon>
        <taxon>Magnoliopsida</taxon>
        <taxon>Proteales</taxon>
        <taxon>Nelumbonaceae</taxon>
        <taxon>Nelumbo</taxon>
    </lineage>
</organism>
<protein>
    <submittedName>
        <fullName evidence="1">Uncharacterized protein</fullName>
    </submittedName>
</protein>
<proteinExistence type="predicted"/>
<evidence type="ECO:0000313" key="1">
    <source>
        <dbReference type="EMBL" id="DAD33110.1"/>
    </source>
</evidence>
<evidence type="ECO:0000313" key="2">
    <source>
        <dbReference type="Proteomes" id="UP000607653"/>
    </source>
</evidence>
<gene>
    <name evidence="1" type="ORF">HUJ06_011961</name>
</gene>
<sequence length="122" mass="14499">MHTRAEVPIRNLTFYSNPAANFRKICSTSSSQLGLLQSKELCVYYEFHIDERPLIKTWVYFYTVDSLQTHKTSIDDFTPFCQMHKNVKHAFDQMQPKGLSLREMFCWHKTENRNRFMPLGTK</sequence>
<comment type="caution">
    <text evidence="1">The sequence shown here is derived from an EMBL/GenBank/DDBJ whole genome shotgun (WGS) entry which is preliminary data.</text>
</comment>
<keyword evidence="2" id="KW-1185">Reference proteome</keyword>
<accession>A0A822YKI6</accession>
<dbReference type="Proteomes" id="UP000607653">
    <property type="component" value="Unassembled WGS sequence"/>
</dbReference>
<dbReference type="AlphaFoldDB" id="A0A822YKI6"/>
<dbReference type="EMBL" id="DUZY01000003">
    <property type="protein sequence ID" value="DAD33110.1"/>
    <property type="molecule type" value="Genomic_DNA"/>
</dbReference>
<reference evidence="1 2" key="1">
    <citation type="journal article" date="2020" name="Mol. Biol. Evol.">
        <title>Distinct Expression and Methylation Patterns for Genes with Different Fates following a Single Whole-Genome Duplication in Flowering Plants.</title>
        <authorList>
            <person name="Shi T."/>
            <person name="Rahmani R.S."/>
            <person name="Gugger P.F."/>
            <person name="Wang M."/>
            <person name="Li H."/>
            <person name="Zhang Y."/>
            <person name="Li Z."/>
            <person name="Wang Q."/>
            <person name="Van de Peer Y."/>
            <person name="Marchal K."/>
            <person name="Chen J."/>
        </authorList>
    </citation>
    <scope>NUCLEOTIDE SEQUENCE [LARGE SCALE GENOMIC DNA]</scope>
    <source>
        <tissue evidence="1">Leaf</tissue>
    </source>
</reference>